<organism evidence="5 6">
    <name type="scientific">Apiospora kogelbergensis</name>
    <dbReference type="NCBI Taxonomy" id="1337665"/>
    <lineage>
        <taxon>Eukaryota</taxon>
        <taxon>Fungi</taxon>
        <taxon>Dikarya</taxon>
        <taxon>Ascomycota</taxon>
        <taxon>Pezizomycotina</taxon>
        <taxon>Sordariomycetes</taxon>
        <taxon>Xylariomycetidae</taxon>
        <taxon>Amphisphaeriales</taxon>
        <taxon>Apiosporaceae</taxon>
        <taxon>Apiospora</taxon>
    </lineage>
</organism>
<dbReference type="InterPro" id="IPR017871">
    <property type="entry name" value="ABC_transporter-like_CS"/>
</dbReference>
<evidence type="ECO:0000313" key="5">
    <source>
        <dbReference type="EMBL" id="KAK8130252.1"/>
    </source>
</evidence>
<feature type="transmembrane region" description="Helical" evidence="3">
    <location>
        <begin position="6"/>
        <end position="26"/>
    </location>
</feature>
<dbReference type="Pfam" id="PF00005">
    <property type="entry name" value="ABC_tran"/>
    <property type="match status" value="1"/>
</dbReference>
<proteinExistence type="predicted"/>
<evidence type="ECO:0000256" key="2">
    <source>
        <dbReference type="ARBA" id="ARBA00022840"/>
    </source>
</evidence>
<keyword evidence="6" id="KW-1185">Reference proteome</keyword>
<dbReference type="InterPro" id="IPR027417">
    <property type="entry name" value="P-loop_NTPase"/>
</dbReference>
<dbReference type="Gene3D" id="3.40.50.300">
    <property type="entry name" value="P-loop containing nucleotide triphosphate hydrolases"/>
    <property type="match status" value="1"/>
</dbReference>
<protein>
    <recommendedName>
        <fullName evidence="4">ABC transporter domain-containing protein</fullName>
    </recommendedName>
</protein>
<dbReference type="SUPFAM" id="SSF52540">
    <property type="entry name" value="P-loop containing nucleoside triphosphate hydrolases"/>
    <property type="match status" value="1"/>
</dbReference>
<keyword evidence="1" id="KW-0547">Nucleotide-binding</keyword>
<evidence type="ECO:0000313" key="6">
    <source>
        <dbReference type="Proteomes" id="UP001392437"/>
    </source>
</evidence>
<keyword evidence="3" id="KW-0472">Membrane</keyword>
<dbReference type="AlphaFoldDB" id="A0AAW0R8Q8"/>
<evidence type="ECO:0000256" key="3">
    <source>
        <dbReference type="SAM" id="Phobius"/>
    </source>
</evidence>
<evidence type="ECO:0000256" key="1">
    <source>
        <dbReference type="ARBA" id="ARBA00022741"/>
    </source>
</evidence>
<dbReference type="GO" id="GO:0016020">
    <property type="term" value="C:membrane"/>
    <property type="evidence" value="ECO:0007669"/>
    <property type="project" value="TreeGrafter"/>
</dbReference>
<dbReference type="PROSITE" id="PS00211">
    <property type="entry name" value="ABC_TRANSPORTER_1"/>
    <property type="match status" value="1"/>
</dbReference>
<dbReference type="GO" id="GO:0005524">
    <property type="term" value="F:ATP binding"/>
    <property type="evidence" value="ECO:0007669"/>
    <property type="project" value="UniProtKB-KW"/>
</dbReference>
<reference evidence="5 6" key="1">
    <citation type="submission" date="2023-01" db="EMBL/GenBank/DDBJ databases">
        <title>Analysis of 21 Apiospora genomes using comparative genomics revels a genus with tremendous synthesis potential of carbohydrate active enzymes and secondary metabolites.</title>
        <authorList>
            <person name="Sorensen T."/>
        </authorList>
    </citation>
    <scope>NUCLEOTIDE SEQUENCE [LARGE SCALE GENOMIC DNA]</scope>
    <source>
        <strain evidence="5 6">CBS 117206</strain>
    </source>
</reference>
<dbReference type="PANTHER" id="PTHR24223">
    <property type="entry name" value="ATP-BINDING CASSETTE SUB-FAMILY C"/>
    <property type="match status" value="1"/>
</dbReference>
<keyword evidence="3" id="KW-1133">Transmembrane helix</keyword>
<accession>A0AAW0R8Q8</accession>
<dbReference type="GO" id="GO:0016887">
    <property type="term" value="F:ATP hydrolysis activity"/>
    <property type="evidence" value="ECO:0007669"/>
    <property type="project" value="InterPro"/>
</dbReference>
<dbReference type="InterPro" id="IPR003439">
    <property type="entry name" value="ABC_transporter-like_ATP-bd"/>
</dbReference>
<feature type="domain" description="ABC transporter" evidence="4">
    <location>
        <begin position="69"/>
        <end position="297"/>
    </location>
</feature>
<keyword evidence="2" id="KW-0067">ATP-binding</keyword>
<dbReference type="GO" id="GO:0042626">
    <property type="term" value="F:ATPase-coupled transmembrane transporter activity"/>
    <property type="evidence" value="ECO:0007669"/>
    <property type="project" value="TreeGrafter"/>
</dbReference>
<comment type="caution">
    <text evidence="5">The sequence shown here is derived from an EMBL/GenBank/DDBJ whole genome shotgun (WGS) entry which is preliminary data.</text>
</comment>
<name>A0AAW0R8Q8_9PEZI</name>
<evidence type="ECO:0000259" key="4">
    <source>
        <dbReference type="PROSITE" id="PS50893"/>
    </source>
</evidence>
<gene>
    <name evidence="5" type="ORF">PG999_002632</name>
</gene>
<dbReference type="PANTHER" id="PTHR24223:SF345">
    <property type="entry name" value="ABC MULTIDRUG TRANSPORTER (EUROFUNG)"/>
    <property type="match status" value="1"/>
</dbReference>
<dbReference type="InterPro" id="IPR050173">
    <property type="entry name" value="ABC_transporter_C-like"/>
</dbReference>
<dbReference type="EMBL" id="JAQQWP010000002">
    <property type="protein sequence ID" value="KAK8130252.1"/>
    <property type="molecule type" value="Genomic_DNA"/>
</dbReference>
<keyword evidence="3" id="KW-0812">Transmembrane</keyword>
<dbReference type="PROSITE" id="PS50893">
    <property type="entry name" value="ABC_TRANSPORTER_2"/>
    <property type="match status" value="1"/>
</dbReference>
<dbReference type="Proteomes" id="UP001392437">
    <property type="component" value="Unassembled WGS sequence"/>
</dbReference>
<sequence length="301" mass="32599">MVQQWLALVLNLIVMVMAVVLVALALRPRTLEGFTGASLVTLMSFGDILSGIVMNWTKLETSIAAVGRLKTFNEMVSPEHRPGEDDITLSIASVEKVAICGRTGNDKLSVISLLLKLLDPVAYGQTSHVSVGGLSLDRIDPPALRSRLIALPQDAIFLPDGSSFRQNLDHTGLASPEKCRRVLEVVGLRALVSGQQHGGLEAGLSSRSLSQGQRQLFSLARTVLRRRMRGSPGGVLLLDEVYSSVDFEGCTIAVSHRLDMVIDYDKVAVMDKGSIVEVGNPRQLALEANTRFGNLWRAMGN</sequence>